<evidence type="ECO:0000256" key="6">
    <source>
        <dbReference type="SAM" id="Phobius"/>
    </source>
</evidence>
<dbReference type="GO" id="GO:0008528">
    <property type="term" value="F:G protein-coupled peptide receptor activity"/>
    <property type="evidence" value="ECO:0007669"/>
    <property type="project" value="TreeGrafter"/>
</dbReference>
<dbReference type="PANTHER" id="PTHR45620:SF7">
    <property type="entry name" value="PARATHYROID HORMONE 2 RECEPTOR"/>
    <property type="match status" value="1"/>
</dbReference>
<dbReference type="EMBL" id="SCEB01214629">
    <property type="protein sequence ID" value="RXM34145.1"/>
    <property type="molecule type" value="Genomic_DNA"/>
</dbReference>
<keyword evidence="3 6" id="KW-1133">Transmembrane helix</keyword>
<dbReference type="InterPro" id="IPR000832">
    <property type="entry name" value="GPCR_2_secretin-like"/>
</dbReference>
<keyword evidence="8" id="KW-1185">Reference proteome</keyword>
<proteinExistence type="predicted"/>
<feature type="transmembrane region" description="Helical" evidence="6">
    <location>
        <begin position="63"/>
        <end position="84"/>
    </location>
</feature>
<name>A0A444UG33_ACIRT</name>
<evidence type="ECO:0000256" key="2">
    <source>
        <dbReference type="ARBA" id="ARBA00022692"/>
    </source>
</evidence>
<feature type="transmembrane region" description="Helical" evidence="6">
    <location>
        <begin position="109"/>
        <end position="127"/>
    </location>
</feature>
<organism evidence="7 8">
    <name type="scientific">Acipenser ruthenus</name>
    <name type="common">Sterlet sturgeon</name>
    <dbReference type="NCBI Taxonomy" id="7906"/>
    <lineage>
        <taxon>Eukaryota</taxon>
        <taxon>Metazoa</taxon>
        <taxon>Chordata</taxon>
        <taxon>Craniata</taxon>
        <taxon>Vertebrata</taxon>
        <taxon>Euteleostomi</taxon>
        <taxon>Actinopterygii</taxon>
        <taxon>Chondrostei</taxon>
        <taxon>Acipenseriformes</taxon>
        <taxon>Acipenseridae</taxon>
        <taxon>Acipenser</taxon>
    </lineage>
</organism>
<gene>
    <name evidence="7" type="ORF">EOD39_1120</name>
</gene>
<comment type="subcellular location">
    <subcellularLocation>
        <location evidence="1">Membrane</location>
        <topology evidence="1">Multi-pass membrane protein</topology>
    </subcellularLocation>
</comment>
<keyword evidence="4 6" id="KW-0472">Membrane</keyword>
<keyword evidence="7" id="KW-0675">Receptor</keyword>
<feature type="compositionally biased region" description="Basic and acidic residues" evidence="5">
    <location>
        <begin position="146"/>
        <end position="156"/>
    </location>
</feature>
<keyword evidence="2 6" id="KW-0812">Transmembrane</keyword>
<accession>A0A444UG33</accession>
<dbReference type="PANTHER" id="PTHR45620">
    <property type="entry name" value="PDF RECEPTOR-LIKE PROTEIN-RELATED"/>
    <property type="match status" value="1"/>
</dbReference>
<feature type="compositionally biased region" description="Polar residues" evidence="5">
    <location>
        <begin position="158"/>
        <end position="169"/>
    </location>
</feature>
<evidence type="ECO:0000313" key="7">
    <source>
        <dbReference type="EMBL" id="RXM34145.1"/>
    </source>
</evidence>
<dbReference type="GO" id="GO:0017046">
    <property type="term" value="F:peptide hormone binding"/>
    <property type="evidence" value="ECO:0007669"/>
    <property type="project" value="TreeGrafter"/>
</dbReference>
<sequence length="177" mass="20260">MDLPSSNPDSYWGKYLPSSNPDSYRLNFILFLNIVRVLATKIRETNAGRYDTRKQYRKLAKSTLVLVLVFGVHYIVFVGMPHTFNGMGWEVRMYCELFFNSFQLVATEYSVRWLIIIIIITLPGYVISNSDPDSMPPSIPEESDGNEEKQVDDISLKEQLQPTMMSSSCVEDDEAVL</sequence>
<dbReference type="GO" id="GO:0005886">
    <property type="term" value="C:plasma membrane"/>
    <property type="evidence" value="ECO:0007669"/>
    <property type="project" value="TreeGrafter"/>
</dbReference>
<dbReference type="AlphaFoldDB" id="A0A444UG33"/>
<dbReference type="InterPro" id="IPR050332">
    <property type="entry name" value="GPCR_2"/>
</dbReference>
<dbReference type="Gene3D" id="1.20.1070.10">
    <property type="entry name" value="Rhodopsin 7-helix transmembrane proteins"/>
    <property type="match status" value="1"/>
</dbReference>
<comment type="caution">
    <text evidence="7">The sequence shown here is derived from an EMBL/GenBank/DDBJ whole genome shotgun (WGS) entry which is preliminary data.</text>
</comment>
<evidence type="ECO:0000256" key="3">
    <source>
        <dbReference type="ARBA" id="ARBA00022989"/>
    </source>
</evidence>
<evidence type="ECO:0000256" key="4">
    <source>
        <dbReference type="ARBA" id="ARBA00023136"/>
    </source>
</evidence>
<dbReference type="Proteomes" id="UP000289886">
    <property type="component" value="Unassembled WGS sequence"/>
</dbReference>
<protein>
    <submittedName>
        <fullName evidence="7">Parathyroid hormone 2 receptor</fullName>
    </submittedName>
</protein>
<dbReference type="GO" id="GO:0004991">
    <property type="term" value="F:parathyroid hormone receptor activity"/>
    <property type="evidence" value="ECO:0007669"/>
    <property type="project" value="TreeGrafter"/>
</dbReference>
<dbReference type="Pfam" id="PF00002">
    <property type="entry name" value="7tm_2"/>
    <property type="match status" value="1"/>
</dbReference>
<reference evidence="7 8" key="1">
    <citation type="submission" date="2019-01" db="EMBL/GenBank/DDBJ databases">
        <title>Draft Genome and Complete Hox-Cluster Characterization of the Sterlet Sturgeon (Acipenser ruthenus).</title>
        <authorList>
            <person name="Wei Q."/>
        </authorList>
    </citation>
    <scope>NUCLEOTIDE SEQUENCE [LARGE SCALE GENOMIC DNA]</scope>
    <source>
        <strain evidence="7">WHYD16114868_AA</strain>
        <tissue evidence="7">Blood</tissue>
    </source>
</reference>
<evidence type="ECO:0000313" key="8">
    <source>
        <dbReference type="Proteomes" id="UP000289886"/>
    </source>
</evidence>
<feature type="region of interest" description="Disordered" evidence="5">
    <location>
        <begin position="133"/>
        <end position="177"/>
    </location>
</feature>
<dbReference type="GO" id="GO:0007188">
    <property type="term" value="P:adenylate cyclase-modulating G protein-coupled receptor signaling pathway"/>
    <property type="evidence" value="ECO:0007669"/>
    <property type="project" value="TreeGrafter"/>
</dbReference>
<feature type="transmembrane region" description="Helical" evidence="6">
    <location>
        <begin position="24"/>
        <end position="42"/>
    </location>
</feature>
<dbReference type="PRINTS" id="PR00249">
    <property type="entry name" value="GPCRSECRETIN"/>
</dbReference>
<evidence type="ECO:0000256" key="1">
    <source>
        <dbReference type="ARBA" id="ARBA00004141"/>
    </source>
</evidence>
<evidence type="ECO:0000256" key="5">
    <source>
        <dbReference type="SAM" id="MobiDB-lite"/>
    </source>
</evidence>